<organism evidence="2 3">
    <name type="scientific">Paratrimastix pyriformis</name>
    <dbReference type="NCBI Taxonomy" id="342808"/>
    <lineage>
        <taxon>Eukaryota</taxon>
        <taxon>Metamonada</taxon>
        <taxon>Preaxostyla</taxon>
        <taxon>Paratrimastigidae</taxon>
        <taxon>Paratrimastix</taxon>
    </lineage>
</organism>
<dbReference type="Proteomes" id="UP001141327">
    <property type="component" value="Unassembled WGS sequence"/>
</dbReference>
<comment type="caution">
    <text evidence="2">The sequence shown here is derived from an EMBL/GenBank/DDBJ whole genome shotgun (WGS) entry which is preliminary data.</text>
</comment>
<gene>
    <name evidence="2" type="ORF">PAPYR_4181</name>
</gene>
<name>A0ABQ8UR10_9EUKA</name>
<dbReference type="Gene3D" id="1.10.287.1490">
    <property type="match status" value="1"/>
</dbReference>
<accession>A0ABQ8UR10</accession>
<dbReference type="EMBL" id="JAPMOS010000017">
    <property type="protein sequence ID" value="KAJ4459784.1"/>
    <property type="molecule type" value="Genomic_DNA"/>
</dbReference>
<proteinExistence type="predicted"/>
<feature type="region of interest" description="Disordered" evidence="1">
    <location>
        <begin position="1"/>
        <end position="43"/>
    </location>
</feature>
<keyword evidence="3" id="KW-1185">Reference proteome</keyword>
<evidence type="ECO:0000313" key="2">
    <source>
        <dbReference type="EMBL" id="KAJ4459784.1"/>
    </source>
</evidence>
<evidence type="ECO:0000256" key="1">
    <source>
        <dbReference type="SAM" id="MobiDB-lite"/>
    </source>
</evidence>
<protein>
    <submittedName>
        <fullName evidence="2">Uncharacterized protein</fullName>
    </submittedName>
</protein>
<reference evidence="2" key="1">
    <citation type="journal article" date="2022" name="bioRxiv">
        <title>Genomics of Preaxostyla Flagellates Illuminates Evolutionary Transitions and the Path Towards Mitochondrial Loss.</title>
        <authorList>
            <person name="Novak L.V.F."/>
            <person name="Treitli S.C."/>
            <person name="Pyrih J."/>
            <person name="Halakuc P."/>
            <person name="Pipaliya S.V."/>
            <person name="Vacek V."/>
            <person name="Brzon O."/>
            <person name="Soukal P."/>
            <person name="Eme L."/>
            <person name="Dacks J.B."/>
            <person name="Karnkowska A."/>
            <person name="Elias M."/>
            <person name="Hampl V."/>
        </authorList>
    </citation>
    <scope>NUCLEOTIDE SEQUENCE</scope>
    <source>
        <strain evidence="2">RCP-MX</strain>
    </source>
</reference>
<sequence length="230" mass="24955">MTRLELSAAKEALQQRAKEQMELTQARAKADAEAQGTASGAQARVADLETRLAQALAAKEGSAQRADQLAADLQKASRESAEAQTRVQTLSVELAAARRTAEAAPTPAEVAKWEAERATMNQELVTLRGRLELAEADRKEARRSLEELSQSMADRLGRAEGNANALATHVHEVAVPPLEGDLGRLRQEQQSGGTDRIATLERENAALRTENEKLRSMLTPQQKSKACIIL</sequence>
<evidence type="ECO:0000313" key="3">
    <source>
        <dbReference type="Proteomes" id="UP001141327"/>
    </source>
</evidence>